<keyword evidence="10" id="KW-0732">Signal</keyword>
<evidence type="ECO:0000256" key="2">
    <source>
        <dbReference type="ARBA" id="ARBA00022617"/>
    </source>
</evidence>
<evidence type="ECO:0000256" key="3">
    <source>
        <dbReference type="ARBA" id="ARBA00022692"/>
    </source>
</evidence>
<dbReference type="GO" id="GO:0020037">
    <property type="term" value="F:heme binding"/>
    <property type="evidence" value="ECO:0007669"/>
    <property type="project" value="InterPro"/>
</dbReference>
<dbReference type="InterPro" id="IPR009056">
    <property type="entry name" value="Cyt_c-like_dom"/>
</dbReference>
<evidence type="ECO:0000259" key="11">
    <source>
        <dbReference type="PROSITE" id="PS51007"/>
    </source>
</evidence>
<dbReference type="InterPro" id="IPR036909">
    <property type="entry name" value="Cyt_c-like_dom_sf"/>
</dbReference>
<dbReference type="SUPFAM" id="SSF46626">
    <property type="entry name" value="Cytochrome c"/>
    <property type="match status" value="1"/>
</dbReference>
<feature type="signal peptide" evidence="10">
    <location>
        <begin position="1"/>
        <end position="22"/>
    </location>
</feature>
<evidence type="ECO:0000256" key="9">
    <source>
        <dbReference type="SAM" id="Phobius"/>
    </source>
</evidence>
<keyword evidence="7 9" id="KW-0472">Membrane</keyword>
<comment type="caution">
    <text evidence="12">The sequence shown here is derived from an EMBL/GenBank/DDBJ whole genome shotgun (WGS) entry which is preliminary data.</text>
</comment>
<keyword evidence="5 9" id="KW-1133">Transmembrane helix</keyword>
<accession>A0A432Y601</accession>
<dbReference type="EMBL" id="PIPX01000001">
    <property type="protein sequence ID" value="RUO56409.1"/>
    <property type="molecule type" value="Genomic_DNA"/>
</dbReference>
<keyword evidence="6 8" id="KW-0408">Iron</keyword>
<organism evidence="12 13">
    <name type="scientific">Pseudidiomarina homiensis</name>
    <dbReference type="NCBI Taxonomy" id="364198"/>
    <lineage>
        <taxon>Bacteria</taxon>
        <taxon>Pseudomonadati</taxon>
        <taxon>Pseudomonadota</taxon>
        <taxon>Gammaproteobacteria</taxon>
        <taxon>Alteromonadales</taxon>
        <taxon>Idiomarinaceae</taxon>
        <taxon>Pseudidiomarina</taxon>
    </lineage>
</organism>
<evidence type="ECO:0000256" key="8">
    <source>
        <dbReference type="PIRSR" id="PIRSR602326-1"/>
    </source>
</evidence>
<dbReference type="PANTHER" id="PTHR10266:SF3">
    <property type="entry name" value="CYTOCHROME C1, HEME PROTEIN, MITOCHONDRIAL"/>
    <property type="match status" value="1"/>
</dbReference>
<evidence type="ECO:0000256" key="7">
    <source>
        <dbReference type="ARBA" id="ARBA00023136"/>
    </source>
</evidence>
<evidence type="ECO:0000256" key="6">
    <source>
        <dbReference type="ARBA" id="ARBA00023004"/>
    </source>
</evidence>
<dbReference type="InterPro" id="IPR002326">
    <property type="entry name" value="Cyt_c1"/>
</dbReference>
<feature type="binding site" description="covalent" evidence="8">
    <location>
        <position position="53"/>
    </location>
    <ligand>
        <name>heme c</name>
        <dbReference type="ChEBI" id="CHEBI:61717"/>
    </ligand>
</feature>
<keyword evidence="2 8" id="KW-0349">Heme</keyword>
<dbReference type="Pfam" id="PF02167">
    <property type="entry name" value="Cytochrom_C1"/>
    <property type="match status" value="1"/>
</dbReference>
<evidence type="ECO:0000313" key="12">
    <source>
        <dbReference type="EMBL" id="RUO56409.1"/>
    </source>
</evidence>
<dbReference type="Gene3D" id="1.10.760.10">
    <property type="entry name" value="Cytochrome c-like domain"/>
    <property type="match status" value="1"/>
</dbReference>
<dbReference type="PROSITE" id="PS51007">
    <property type="entry name" value="CYTC"/>
    <property type="match status" value="1"/>
</dbReference>
<feature type="transmembrane region" description="Helical" evidence="9">
    <location>
        <begin position="221"/>
        <end position="239"/>
    </location>
</feature>
<comment type="cofactor">
    <cofactor evidence="8">
        <name>heme c</name>
        <dbReference type="ChEBI" id="CHEBI:61717"/>
    </cofactor>
    <text evidence="8">Binds 1 heme c group covalently per subunit.</text>
</comment>
<keyword evidence="3 9" id="KW-0812">Transmembrane</keyword>
<feature type="chain" id="PRO_5019499856" evidence="10">
    <location>
        <begin position="23"/>
        <end position="250"/>
    </location>
</feature>
<dbReference type="OrthoDB" id="9798864at2"/>
<feature type="binding site" description="covalent" evidence="8">
    <location>
        <position position="56"/>
    </location>
    <ligand>
        <name>heme c</name>
        <dbReference type="ChEBI" id="CHEBI:61717"/>
    </ligand>
</feature>
<evidence type="ECO:0000256" key="10">
    <source>
        <dbReference type="SAM" id="SignalP"/>
    </source>
</evidence>
<name>A0A432Y601_9GAMM</name>
<evidence type="ECO:0000256" key="5">
    <source>
        <dbReference type="ARBA" id="ARBA00022989"/>
    </source>
</evidence>
<sequence length="250" mass="28188">MKQFLKTTLLVAATIWSVAGFAAGPTVPLDEAKVDLHDKASLQRGAQLFMNYCLGCHSMEYQRYNRTFNDLGIPEDLGEANLQFTGEKVGDLITNAMPTEAAGAWFGTAAPDLTLVARVRGADWIYTYLRSFYVDESRPFGVNNTVFPNVGMPHVLQELQGVPRKTTEQRMIDGEMQDVYVGIKTDGSGMLSESEYDQAMLDLTNFLVYTGEPMLLEQRRLGWKVFGFLLVFTILAWLLKREFFKDVKKK</sequence>
<dbReference type="GO" id="GO:0016020">
    <property type="term" value="C:membrane"/>
    <property type="evidence" value="ECO:0007669"/>
    <property type="project" value="UniProtKB-SubCell"/>
</dbReference>
<feature type="binding site" description="covalent" evidence="8">
    <location>
        <position position="57"/>
    </location>
    <ligand>
        <name>heme c</name>
        <dbReference type="ChEBI" id="CHEBI:61717"/>
    </ligand>
</feature>
<dbReference type="RefSeq" id="WP_126772786.1">
    <property type="nucleotide sequence ID" value="NZ_JANQBU010000001.1"/>
</dbReference>
<dbReference type="AlphaFoldDB" id="A0A432Y601"/>
<feature type="domain" description="Cytochrome c" evidence="11">
    <location>
        <begin position="40"/>
        <end position="187"/>
    </location>
</feature>
<dbReference type="PANTHER" id="PTHR10266">
    <property type="entry name" value="CYTOCHROME C1"/>
    <property type="match status" value="1"/>
</dbReference>
<protein>
    <submittedName>
        <fullName evidence="12">Cytochrome c1</fullName>
    </submittedName>
</protein>
<dbReference type="GO" id="GO:0009055">
    <property type="term" value="F:electron transfer activity"/>
    <property type="evidence" value="ECO:0007669"/>
    <property type="project" value="InterPro"/>
</dbReference>
<dbReference type="GO" id="GO:0046872">
    <property type="term" value="F:metal ion binding"/>
    <property type="evidence" value="ECO:0007669"/>
    <property type="project" value="UniProtKB-KW"/>
</dbReference>
<evidence type="ECO:0000313" key="13">
    <source>
        <dbReference type="Proteomes" id="UP000287649"/>
    </source>
</evidence>
<evidence type="ECO:0000256" key="4">
    <source>
        <dbReference type="ARBA" id="ARBA00022723"/>
    </source>
</evidence>
<gene>
    <name evidence="12" type="ORF">CWI70_06600</name>
</gene>
<comment type="subcellular location">
    <subcellularLocation>
        <location evidence="1">Membrane</location>
    </subcellularLocation>
</comment>
<dbReference type="PRINTS" id="PR00603">
    <property type="entry name" value="CYTOCHROMEC1"/>
</dbReference>
<keyword evidence="13" id="KW-1185">Reference proteome</keyword>
<dbReference type="Proteomes" id="UP000287649">
    <property type="component" value="Unassembled WGS sequence"/>
</dbReference>
<reference evidence="13" key="1">
    <citation type="journal article" date="2018" name="Front. Microbiol.">
        <title>Genome-Based Analysis Reveals the Taxonomy and Diversity of the Family Idiomarinaceae.</title>
        <authorList>
            <person name="Liu Y."/>
            <person name="Lai Q."/>
            <person name="Shao Z."/>
        </authorList>
    </citation>
    <scope>NUCLEOTIDE SEQUENCE [LARGE SCALE GENOMIC DNA]</scope>
    <source>
        <strain evidence="13">PO-M2</strain>
    </source>
</reference>
<proteinExistence type="predicted"/>
<keyword evidence="4 8" id="KW-0479">Metal-binding</keyword>
<evidence type="ECO:0000256" key="1">
    <source>
        <dbReference type="ARBA" id="ARBA00004370"/>
    </source>
</evidence>